<dbReference type="EMBL" id="QRBI01000123">
    <property type="protein sequence ID" value="RMC05544.1"/>
    <property type="molecule type" value="Genomic_DNA"/>
</dbReference>
<reference evidence="1 2" key="1">
    <citation type="submission" date="2018-07" db="EMBL/GenBank/DDBJ databases">
        <title>A high quality draft genome assembly of the barn swallow (H. rustica rustica).</title>
        <authorList>
            <person name="Formenti G."/>
            <person name="Chiara M."/>
            <person name="Poveda L."/>
            <person name="Francoijs K.-J."/>
            <person name="Bonisoli-Alquati A."/>
            <person name="Canova L."/>
            <person name="Gianfranceschi L."/>
            <person name="Horner D.S."/>
            <person name="Saino N."/>
        </authorList>
    </citation>
    <scope>NUCLEOTIDE SEQUENCE [LARGE SCALE GENOMIC DNA]</scope>
    <source>
        <strain evidence="1">Chelidonia</strain>
        <tissue evidence="1">Blood</tissue>
    </source>
</reference>
<dbReference type="AlphaFoldDB" id="A0A3M0K2U3"/>
<evidence type="ECO:0000313" key="2">
    <source>
        <dbReference type="Proteomes" id="UP000269221"/>
    </source>
</evidence>
<gene>
    <name evidence="1" type="ORF">DUI87_18740</name>
</gene>
<protein>
    <submittedName>
        <fullName evidence="1">Uncharacterized protein</fullName>
    </submittedName>
</protein>
<organism evidence="1 2">
    <name type="scientific">Hirundo rustica rustica</name>
    <dbReference type="NCBI Taxonomy" id="333673"/>
    <lineage>
        <taxon>Eukaryota</taxon>
        <taxon>Metazoa</taxon>
        <taxon>Chordata</taxon>
        <taxon>Craniata</taxon>
        <taxon>Vertebrata</taxon>
        <taxon>Euteleostomi</taxon>
        <taxon>Archelosauria</taxon>
        <taxon>Archosauria</taxon>
        <taxon>Dinosauria</taxon>
        <taxon>Saurischia</taxon>
        <taxon>Theropoda</taxon>
        <taxon>Coelurosauria</taxon>
        <taxon>Aves</taxon>
        <taxon>Neognathae</taxon>
        <taxon>Neoaves</taxon>
        <taxon>Telluraves</taxon>
        <taxon>Australaves</taxon>
        <taxon>Passeriformes</taxon>
        <taxon>Sylvioidea</taxon>
        <taxon>Hirundinidae</taxon>
        <taxon>Hirundo</taxon>
    </lineage>
</organism>
<comment type="caution">
    <text evidence="1">The sequence shown here is derived from an EMBL/GenBank/DDBJ whole genome shotgun (WGS) entry which is preliminary data.</text>
</comment>
<accession>A0A3M0K2U3</accession>
<dbReference type="Proteomes" id="UP000269221">
    <property type="component" value="Unassembled WGS sequence"/>
</dbReference>
<name>A0A3M0K2U3_HIRRU</name>
<proteinExistence type="predicted"/>
<evidence type="ECO:0000313" key="1">
    <source>
        <dbReference type="EMBL" id="RMC05544.1"/>
    </source>
</evidence>
<keyword evidence="2" id="KW-1185">Reference proteome</keyword>
<sequence>MGRTENCKKKSPPKFLVLTTQPVEKSSSGKPYERVKGKLIKDEDYRVQPWGKAAELPSNSRLNQGTSSKEKDGAYYTCEYVLATPDNVRDRCKIILAFGNFVYAQSMTLRPKGFDNMIQ</sequence>